<evidence type="ECO:0000313" key="13">
    <source>
        <dbReference type="EMBL" id="MTV33311.1"/>
    </source>
</evidence>
<evidence type="ECO:0000256" key="7">
    <source>
        <dbReference type="ARBA" id="ARBA00022989"/>
    </source>
</evidence>
<evidence type="ECO:0000256" key="4">
    <source>
        <dbReference type="ARBA" id="ARBA00022475"/>
    </source>
</evidence>
<comment type="caution">
    <text evidence="13">The sequence shown here is derived from an EMBL/GenBank/DDBJ whole genome shotgun (WGS) entry which is preliminary data.</text>
</comment>
<evidence type="ECO:0000256" key="5">
    <source>
        <dbReference type="ARBA" id="ARBA00022519"/>
    </source>
</evidence>
<organism evidence="13 14">
    <name type="scientific">Rhodoblastus acidophilus</name>
    <name type="common">Rhodopseudomonas acidophila</name>
    <dbReference type="NCBI Taxonomy" id="1074"/>
    <lineage>
        <taxon>Bacteria</taxon>
        <taxon>Pseudomonadati</taxon>
        <taxon>Pseudomonadota</taxon>
        <taxon>Alphaproteobacteria</taxon>
        <taxon>Hyphomicrobiales</taxon>
        <taxon>Rhodoblastaceae</taxon>
        <taxon>Rhodoblastus</taxon>
    </lineage>
</organism>
<evidence type="ECO:0000256" key="1">
    <source>
        <dbReference type="ARBA" id="ARBA00004377"/>
    </source>
</evidence>
<dbReference type="PRINTS" id="PR01490">
    <property type="entry name" value="RTXTOXIND"/>
</dbReference>
<feature type="coiled-coil region" evidence="10">
    <location>
        <begin position="262"/>
        <end position="289"/>
    </location>
</feature>
<dbReference type="InterPro" id="IPR050739">
    <property type="entry name" value="MFP"/>
</dbReference>
<evidence type="ECO:0000256" key="3">
    <source>
        <dbReference type="ARBA" id="ARBA00022448"/>
    </source>
</evidence>
<keyword evidence="6 9" id="KW-0812">Transmembrane</keyword>
<dbReference type="PROSITE" id="PS00543">
    <property type="entry name" value="HLYD_FAMILY"/>
    <property type="match status" value="1"/>
</dbReference>
<evidence type="ECO:0000259" key="12">
    <source>
        <dbReference type="Pfam" id="PF26002"/>
    </source>
</evidence>
<dbReference type="OrthoDB" id="9810980at2"/>
<dbReference type="PANTHER" id="PTHR30386:SF27">
    <property type="entry name" value="MEMBRANE FUSION PROTEIN (MFP) FAMILY PROTEIN"/>
    <property type="match status" value="1"/>
</dbReference>
<keyword evidence="7 9" id="KW-1133">Transmembrane helix</keyword>
<sequence>MPIADREFLPADLEILETPPSPVRMALILTIAAFVVIALAWSWFGRLDIVAVAQGKIQPAGRVKVIQPLEPGKIAAIKVENGKRVVAGQPLLELDAGDARADEAEAQSAYDAYRAEALRRAGALEAARARKLNSAPAISWPEDLPPSIVEREESVLANDLRQLENVVAGLDAQMRQKEIERDRAAETMAAQSALIATLQQRVDMRSSLVQSGSGAKSNLIDAQESLNYHMTQLAMYKGQRDAAAANIGVLELERKKASSSFLAENAQKLSDAKRQVDDWREKLAKAKLKSARMTLTSPIDGVVYGLSVNTIGQVVGAGDELMRVVPEGAALEIECYLANRDIGFVKKGQKAEVKVESFPFTRYGTLGATVTHVSRDAIPEPEAQQREGEAARLNHERNLGGGQRTQNLVFPVTLAPEQTEMKVDGQTVALTPGMAVSVEIATGNRRILEYIFSPLVETASTAMKER</sequence>
<evidence type="ECO:0000256" key="2">
    <source>
        <dbReference type="ARBA" id="ARBA00009477"/>
    </source>
</evidence>
<dbReference type="InterPro" id="IPR006144">
    <property type="entry name" value="Secretion_HlyD_CS"/>
</dbReference>
<feature type="transmembrane region" description="Helical" evidence="9">
    <location>
        <begin position="25"/>
        <end position="44"/>
    </location>
</feature>
<dbReference type="InterPro" id="IPR058982">
    <property type="entry name" value="Beta-barrel_AprE"/>
</dbReference>
<keyword evidence="3 9" id="KW-0813">Transport</keyword>
<dbReference type="Proteomes" id="UP000439113">
    <property type="component" value="Unassembled WGS sequence"/>
</dbReference>
<keyword evidence="4 9" id="KW-1003">Cell membrane</keyword>
<gene>
    <name evidence="13" type="ORF">GJ654_20245</name>
</gene>
<evidence type="ECO:0000256" key="9">
    <source>
        <dbReference type="RuleBase" id="RU365093"/>
    </source>
</evidence>
<dbReference type="InterPro" id="IPR010129">
    <property type="entry name" value="T1SS_HlyD"/>
</dbReference>
<dbReference type="Pfam" id="PF25994">
    <property type="entry name" value="HH_AprE"/>
    <property type="match status" value="1"/>
</dbReference>
<keyword evidence="10" id="KW-0175">Coiled coil</keyword>
<keyword evidence="8 9" id="KW-0472">Membrane</keyword>
<comment type="subcellular location">
    <subcellularLocation>
        <location evidence="1 9">Cell inner membrane</location>
        <topology evidence="1 9">Single-pass membrane protein</topology>
    </subcellularLocation>
</comment>
<evidence type="ECO:0000259" key="11">
    <source>
        <dbReference type="Pfam" id="PF25994"/>
    </source>
</evidence>
<evidence type="ECO:0000256" key="8">
    <source>
        <dbReference type="ARBA" id="ARBA00023136"/>
    </source>
</evidence>
<accession>A0A6N8DVZ8</accession>
<evidence type="ECO:0000313" key="14">
    <source>
        <dbReference type="Proteomes" id="UP000439113"/>
    </source>
</evidence>
<dbReference type="Pfam" id="PF26002">
    <property type="entry name" value="Beta-barrel_AprE"/>
    <property type="match status" value="1"/>
</dbReference>
<comment type="similarity">
    <text evidence="2 9">Belongs to the membrane fusion protein (MFP) (TC 8.A.1) family.</text>
</comment>
<name>A0A6N8DVZ8_RHOAC</name>
<keyword evidence="5 9" id="KW-0997">Cell inner membrane</keyword>
<dbReference type="AlphaFoldDB" id="A0A6N8DVZ8"/>
<dbReference type="GO" id="GO:0005886">
    <property type="term" value="C:plasma membrane"/>
    <property type="evidence" value="ECO:0007669"/>
    <property type="project" value="UniProtKB-SubCell"/>
</dbReference>
<protein>
    <recommendedName>
        <fullName evidence="9">Membrane fusion protein (MFP) family protein</fullName>
    </recommendedName>
</protein>
<evidence type="ECO:0000256" key="10">
    <source>
        <dbReference type="SAM" id="Coils"/>
    </source>
</evidence>
<dbReference type="PANTHER" id="PTHR30386">
    <property type="entry name" value="MEMBRANE FUSION SUBUNIT OF EMRAB-TOLC MULTIDRUG EFFLUX PUMP"/>
    <property type="match status" value="1"/>
</dbReference>
<evidence type="ECO:0000256" key="6">
    <source>
        <dbReference type="ARBA" id="ARBA00022692"/>
    </source>
</evidence>
<feature type="domain" description="AprE-like beta-barrel" evidence="12">
    <location>
        <begin position="331"/>
        <end position="385"/>
    </location>
</feature>
<feature type="domain" description="AprE-like long alpha-helical hairpin" evidence="11">
    <location>
        <begin position="100"/>
        <end position="287"/>
    </location>
</feature>
<dbReference type="EMBL" id="WNKS01000034">
    <property type="protein sequence ID" value="MTV33311.1"/>
    <property type="molecule type" value="Genomic_DNA"/>
</dbReference>
<dbReference type="GO" id="GO:0009306">
    <property type="term" value="P:protein secretion"/>
    <property type="evidence" value="ECO:0007669"/>
    <property type="project" value="InterPro"/>
</dbReference>
<dbReference type="Gene3D" id="2.40.50.100">
    <property type="match status" value="1"/>
</dbReference>
<reference evidence="13 14" key="1">
    <citation type="submission" date="2019-11" db="EMBL/GenBank/DDBJ databases">
        <title>Whole-genome sequence of a Rhodoblastus acidophilus DSM 142.</title>
        <authorList>
            <person name="Kyndt J.A."/>
            <person name="Meyer T.E."/>
        </authorList>
    </citation>
    <scope>NUCLEOTIDE SEQUENCE [LARGE SCALE GENOMIC DNA]</scope>
    <source>
        <strain evidence="13 14">DSM 142</strain>
    </source>
</reference>
<dbReference type="Gene3D" id="2.40.30.170">
    <property type="match status" value="1"/>
</dbReference>
<dbReference type="InterPro" id="IPR058781">
    <property type="entry name" value="HH_AprE-like"/>
</dbReference>
<proteinExistence type="inferred from homology"/>
<dbReference type="NCBIfam" id="TIGR01843">
    <property type="entry name" value="type_I_hlyD"/>
    <property type="match status" value="1"/>
</dbReference>